<reference evidence="1 2" key="1">
    <citation type="journal article" date="2023" name="Plants (Basel)">
        <title>Bridging the Gap: Combining Genomics and Transcriptomics Approaches to Understand Stylosanthes scabra, an Orphan Legume from the Brazilian Caatinga.</title>
        <authorList>
            <person name="Ferreira-Neto J.R.C."/>
            <person name="da Silva M.D."/>
            <person name="Binneck E."/>
            <person name="de Melo N.F."/>
            <person name="da Silva R.H."/>
            <person name="de Melo A.L.T.M."/>
            <person name="Pandolfi V."/>
            <person name="Bustamante F.O."/>
            <person name="Brasileiro-Vidal A.C."/>
            <person name="Benko-Iseppon A.M."/>
        </authorList>
    </citation>
    <scope>NUCLEOTIDE SEQUENCE [LARGE SCALE GENOMIC DNA]</scope>
    <source>
        <tissue evidence="1">Leaves</tissue>
    </source>
</reference>
<proteinExistence type="predicted"/>
<dbReference type="Proteomes" id="UP001341840">
    <property type="component" value="Unassembled WGS sequence"/>
</dbReference>
<evidence type="ECO:0000313" key="2">
    <source>
        <dbReference type="Proteomes" id="UP001341840"/>
    </source>
</evidence>
<accession>A0ABU6VH36</accession>
<comment type="caution">
    <text evidence="1">The sequence shown here is derived from an EMBL/GenBank/DDBJ whole genome shotgun (WGS) entry which is preliminary data.</text>
</comment>
<protein>
    <submittedName>
        <fullName evidence="1">Uncharacterized protein</fullName>
    </submittedName>
</protein>
<organism evidence="1 2">
    <name type="scientific">Stylosanthes scabra</name>
    <dbReference type="NCBI Taxonomy" id="79078"/>
    <lineage>
        <taxon>Eukaryota</taxon>
        <taxon>Viridiplantae</taxon>
        <taxon>Streptophyta</taxon>
        <taxon>Embryophyta</taxon>
        <taxon>Tracheophyta</taxon>
        <taxon>Spermatophyta</taxon>
        <taxon>Magnoliopsida</taxon>
        <taxon>eudicotyledons</taxon>
        <taxon>Gunneridae</taxon>
        <taxon>Pentapetalae</taxon>
        <taxon>rosids</taxon>
        <taxon>fabids</taxon>
        <taxon>Fabales</taxon>
        <taxon>Fabaceae</taxon>
        <taxon>Papilionoideae</taxon>
        <taxon>50 kb inversion clade</taxon>
        <taxon>dalbergioids sensu lato</taxon>
        <taxon>Dalbergieae</taxon>
        <taxon>Pterocarpus clade</taxon>
        <taxon>Stylosanthes</taxon>
    </lineage>
</organism>
<sequence length="114" mass="12942">MRWWWLHVATSNELSAAAVELEGREAMAEPSSPWPLVTQPPFPKATTNTAFGFISAAVRGRSRRAPCRRGEGEAQPLLNRSHRASFRRKWRRYHQNPSCRYHRALIAAAAGVNF</sequence>
<evidence type="ECO:0000313" key="1">
    <source>
        <dbReference type="EMBL" id="MED6172697.1"/>
    </source>
</evidence>
<name>A0ABU6VH36_9FABA</name>
<gene>
    <name evidence="1" type="ORF">PIB30_052377</name>
</gene>
<dbReference type="EMBL" id="JASCZI010151414">
    <property type="protein sequence ID" value="MED6172697.1"/>
    <property type="molecule type" value="Genomic_DNA"/>
</dbReference>
<keyword evidence="2" id="KW-1185">Reference proteome</keyword>